<organism evidence="1 2">
    <name type="scientific">Tritrichomonas musculus</name>
    <dbReference type="NCBI Taxonomy" id="1915356"/>
    <lineage>
        <taxon>Eukaryota</taxon>
        <taxon>Metamonada</taxon>
        <taxon>Parabasalia</taxon>
        <taxon>Tritrichomonadida</taxon>
        <taxon>Tritrichomonadidae</taxon>
        <taxon>Tritrichomonas</taxon>
    </lineage>
</organism>
<sequence length="214" mass="23726">MKCIPLNYDTPCSADYCDKCIYENSDLCAICKSNYTLNEYGSCTKIITELPREEKIPVIDTIKNEDIYENGTCTLNISDYKETNDNEVLTIPLNYNSDSLIPKEIIIVDNHKKQNIEIEIISGISELAIKCPNQNIDIIPSSGLPVTLNFSKSTHASLKNAVGEVTINGADGADKVTFNEIQPSSNNFRIIPNVPIEINLVDFNSTQSLLVDSN</sequence>
<keyword evidence="2" id="KW-1185">Reference proteome</keyword>
<evidence type="ECO:0000313" key="2">
    <source>
        <dbReference type="Proteomes" id="UP001470230"/>
    </source>
</evidence>
<comment type="caution">
    <text evidence="1">The sequence shown here is derived from an EMBL/GenBank/DDBJ whole genome shotgun (WGS) entry which is preliminary data.</text>
</comment>
<dbReference type="EMBL" id="JAPFFF010000071">
    <property type="protein sequence ID" value="KAK8835971.1"/>
    <property type="molecule type" value="Genomic_DNA"/>
</dbReference>
<accession>A0ABR2GQN1</accession>
<evidence type="ECO:0000313" key="1">
    <source>
        <dbReference type="EMBL" id="KAK8835971.1"/>
    </source>
</evidence>
<reference evidence="1 2" key="1">
    <citation type="submission" date="2024-04" db="EMBL/GenBank/DDBJ databases">
        <title>Tritrichomonas musculus Genome.</title>
        <authorList>
            <person name="Alves-Ferreira E."/>
            <person name="Grigg M."/>
            <person name="Lorenzi H."/>
            <person name="Galac M."/>
        </authorList>
    </citation>
    <scope>NUCLEOTIDE SEQUENCE [LARGE SCALE GENOMIC DNA]</scope>
    <source>
        <strain evidence="1 2">EAF2021</strain>
    </source>
</reference>
<dbReference type="Proteomes" id="UP001470230">
    <property type="component" value="Unassembled WGS sequence"/>
</dbReference>
<gene>
    <name evidence="1" type="ORF">M9Y10_040168</name>
</gene>
<name>A0ABR2GQN1_9EUKA</name>
<protein>
    <submittedName>
        <fullName evidence="1">Uncharacterized protein</fullName>
    </submittedName>
</protein>
<proteinExistence type="predicted"/>